<evidence type="ECO:0000256" key="9">
    <source>
        <dbReference type="SAM" id="MobiDB-lite"/>
    </source>
</evidence>
<dbReference type="InterPro" id="IPR011564">
    <property type="entry name" value="Telomer_end-bd_POT1/Cdc13"/>
</dbReference>
<dbReference type="EMBL" id="GL945485">
    <property type="protein sequence ID" value="EGN95590.1"/>
    <property type="molecule type" value="Genomic_DNA"/>
</dbReference>
<feature type="region of interest" description="Disordered" evidence="9">
    <location>
        <begin position="1"/>
        <end position="25"/>
    </location>
</feature>
<dbReference type="InterPro" id="IPR028389">
    <property type="entry name" value="POT1"/>
</dbReference>
<dbReference type="GO" id="GO:0032210">
    <property type="term" value="P:regulation of telomere maintenance via telomerase"/>
    <property type="evidence" value="ECO:0007669"/>
    <property type="project" value="TreeGrafter"/>
</dbReference>
<dbReference type="PANTHER" id="PTHR14513:SF0">
    <property type="entry name" value="PROTECTION OF TELOMERES PROTEIN 1"/>
    <property type="match status" value="1"/>
</dbReference>
<evidence type="ECO:0000256" key="7">
    <source>
        <dbReference type="ARBA" id="ARBA00023125"/>
    </source>
</evidence>
<keyword evidence="8" id="KW-0539">Nucleus</keyword>
<dbReference type="Pfam" id="PF02765">
    <property type="entry name" value="POT1"/>
    <property type="match status" value="1"/>
</dbReference>
<dbReference type="Pfam" id="PF16686">
    <property type="entry name" value="POT1PC"/>
    <property type="match status" value="1"/>
</dbReference>
<dbReference type="STRING" id="936435.F8Q7Q2"/>
<evidence type="ECO:0000259" key="10">
    <source>
        <dbReference type="Pfam" id="PF02765"/>
    </source>
</evidence>
<feature type="region of interest" description="Disordered" evidence="9">
    <location>
        <begin position="201"/>
        <end position="275"/>
    </location>
</feature>
<dbReference type="Proteomes" id="UP000008063">
    <property type="component" value="Unassembled WGS sequence"/>
</dbReference>
<reference evidence="13" key="1">
    <citation type="journal article" date="2011" name="Science">
        <title>The plant cell wall-decomposing machinery underlies the functional diversity of forest fungi.</title>
        <authorList>
            <person name="Eastwood D.C."/>
            <person name="Floudas D."/>
            <person name="Binder M."/>
            <person name="Majcherczyk A."/>
            <person name="Schneider P."/>
            <person name="Aerts A."/>
            <person name="Asiegbu F.O."/>
            <person name="Baker S.E."/>
            <person name="Barry K."/>
            <person name="Bendiksby M."/>
            <person name="Blumentritt M."/>
            <person name="Coutinho P.M."/>
            <person name="Cullen D."/>
            <person name="de Vries R.P."/>
            <person name="Gathman A."/>
            <person name="Goodell B."/>
            <person name="Henrissat B."/>
            <person name="Ihrmark K."/>
            <person name="Kauserud H."/>
            <person name="Kohler A."/>
            <person name="LaButti K."/>
            <person name="Lapidus A."/>
            <person name="Lavin J.L."/>
            <person name="Lee Y.-H."/>
            <person name="Lindquist E."/>
            <person name="Lilly W."/>
            <person name="Lucas S."/>
            <person name="Morin E."/>
            <person name="Murat C."/>
            <person name="Oguiza J.A."/>
            <person name="Park J."/>
            <person name="Pisabarro A.G."/>
            <person name="Riley R."/>
            <person name="Rosling A."/>
            <person name="Salamov A."/>
            <person name="Schmidt O."/>
            <person name="Schmutz J."/>
            <person name="Skrede I."/>
            <person name="Stenlid J."/>
            <person name="Wiebenga A."/>
            <person name="Xie X."/>
            <person name="Kuees U."/>
            <person name="Hibbett D.S."/>
            <person name="Hoffmeister D."/>
            <person name="Hoegberg N."/>
            <person name="Martin F."/>
            <person name="Grigoriev I.V."/>
            <person name="Watkinson S.C."/>
        </authorList>
    </citation>
    <scope>NUCLEOTIDE SEQUENCE [LARGE SCALE GENOMIC DNA]</scope>
    <source>
        <strain evidence="13">strain S7.3</strain>
    </source>
</reference>
<dbReference type="PANTHER" id="PTHR14513">
    <property type="entry name" value="PROTECTION OF TELOMERES 1"/>
    <property type="match status" value="1"/>
</dbReference>
<evidence type="ECO:0000256" key="1">
    <source>
        <dbReference type="ARBA" id="ARBA00004123"/>
    </source>
</evidence>
<dbReference type="InterPro" id="IPR032042">
    <property type="entry name" value="POT1PC"/>
</dbReference>
<evidence type="ECO:0000256" key="5">
    <source>
        <dbReference type="ARBA" id="ARBA00022454"/>
    </source>
</evidence>
<keyword evidence="5" id="KW-0158">Chromosome</keyword>
<organism evidence="13">
    <name type="scientific">Serpula lacrymans var. lacrymans (strain S7.3)</name>
    <name type="common">Dry rot fungus</name>
    <dbReference type="NCBI Taxonomy" id="936435"/>
    <lineage>
        <taxon>Eukaryota</taxon>
        <taxon>Fungi</taxon>
        <taxon>Dikarya</taxon>
        <taxon>Basidiomycota</taxon>
        <taxon>Agaricomycotina</taxon>
        <taxon>Agaricomycetes</taxon>
        <taxon>Agaricomycetidae</taxon>
        <taxon>Boletales</taxon>
        <taxon>Coniophorineae</taxon>
        <taxon>Serpulaceae</taxon>
        <taxon>Serpula</taxon>
    </lineage>
</organism>
<name>F8Q7Q2_SERL3</name>
<dbReference type="HOGENOM" id="CLU_009829_0_0_1"/>
<dbReference type="GO" id="GO:0098505">
    <property type="term" value="F:G-rich strand telomeric DNA binding"/>
    <property type="evidence" value="ECO:0007669"/>
    <property type="project" value="TreeGrafter"/>
</dbReference>
<accession>F8Q7Q2</accession>
<dbReference type="InParanoid" id="F8Q7Q2"/>
<keyword evidence="7" id="KW-0238">DNA-binding</keyword>
<feature type="domain" description="Telomeric single stranded DNA binding POT1/Cdc13" evidence="10">
    <location>
        <begin position="364"/>
        <end position="480"/>
    </location>
</feature>
<evidence type="ECO:0000313" key="13">
    <source>
        <dbReference type="Proteomes" id="UP000008063"/>
    </source>
</evidence>
<dbReference type="Gene3D" id="2.40.50.140">
    <property type="entry name" value="Nucleic acid-binding proteins"/>
    <property type="match status" value="5"/>
</dbReference>
<gene>
    <name evidence="12" type="ORF">SERLA73DRAFT_76686</name>
</gene>
<feature type="domain" description="Protection of telomeres protein 1 ssDNA-binding" evidence="11">
    <location>
        <begin position="559"/>
        <end position="684"/>
    </location>
</feature>
<keyword evidence="6" id="KW-0779">Telomere</keyword>
<evidence type="ECO:0000259" key="11">
    <source>
        <dbReference type="Pfam" id="PF16686"/>
    </source>
</evidence>
<dbReference type="GO" id="GO:0000783">
    <property type="term" value="C:nuclear telomere cap complex"/>
    <property type="evidence" value="ECO:0007669"/>
    <property type="project" value="TreeGrafter"/>
</dbReference>
<comment type="subcellular location">
    <subcellularLocation>
        <location evidence="2">Chromosome</location>
        <location evidence="2">Telomere</location>
    </subcellularLocation>
    <subcellularLocation>
        <location evidence="1">Nucleus</location>
    </subcellularLocation>
</comment>
<evidence type="ECO:0000256" key="6">
    <source>
        <dbReference type="ARBA" id="ARBA00022895"/>
    </source>
</evidence>
<protein>
    <recommendedName>
        <fullName evidence="4">Protection of telomeres protein 1</fullName>
    </recommendedName>
</protein>
<dbReference type="OrthoDB" id="2186770at2759"/>
<dbReference type="InterPro" id="IPR012340">
    <property type="entry name" value="NA-bd_OB-fold"/>
</dbReference>
<evidence type="ECO:0000256" key="3">
    <source>
        <dbReference type="ARBA" id="ARBA00008442"/>
    </source>
</evidence>
<keyword evidence="13" id="KW-1185">Reference proteome</keyword>
<evidence type="ECO:0000256" key="4">
    <source>
        <dbReference type="ARBA" id="ARBA00015253"/>
    </source>
</evidence>
<sequence>MKRVPADSGDVQVDQQNSKRSKIDDTDLFHPSLHRKMVDLLRPDSDNPDNGYITGRIFMIWPARNGVHSMYFEAKEDDKTYRFGIQLSGKYIDYVDMFNFKCHAPFHLALKGVTVEHKQESSAHNFAPLSLIYNKGLAVKFITREGTEDLVVDTWQLEKEQCPSSTWYSTPRNARYIPRVSRAVVDDAAVGPNEIRSMVPQSAFASDARSDQPSTKNLQTLGNPYKPSTSSVRDGLQNEGTLARNTQSGHVPLDHRDLSSTKPPKREPNKITKSKARKIKKLKRDLEATAVAATSNVENCAPLPVPKSDIQAVKPSSADNAHPHIPVASPPVARTTSMSTVEEKLRKDALQFRAGCFTEAGESYTPLVKLKEGSSMFNAIGVVTSVRSAVRTRSNEWSVSFTIADFSNLGADQGLGYLQNEGLAVNCFQDKYLEWLPSPSVGDVIILRRLKVSNFRGTTMIAIGYNDKLRWTHFNAETRVAYHGDRGNAPESERTDNGFGYEYSPFWTPQAIEIDYCNRLVDWWQDLQRFLGKDTITIQIGAGTRQTRQHRLIADASPDLPPDGFFDCTAEILRGFENDNGPYCLYVTDYTVNDQMAKVESSWCPQHLKNRALRIDAWDKAGQLARTMVPGEYWFLRNMKMKVSRLGYLEAKLQEAERVVKLNDKDLGSQPFLKALLDRKKEFYETHNVSDGPCNKFDTKLIQDVDEDVTFFNCTVLHVHHGSSQDTELYVTDYSFHPDLPSFSAEWSAGLEGRAVKILLEGGQKSKAMDLVPGHCYTIKNLRMIKRANAKHIHGRLGGDEQLITQIDDMMDDDVKTLLKRKDRWKREIERARCASMPVMPHTEVLPNGPCNKLDTKLIQDVDGDVTFFNCTAEASTVVIHIHHGSSQDTELYVTDYSFHPDLPSFSAGWSAGLEGRVVKILLEGGQKSKAMDLIPGRCYTIKNLRMIKKANAKHIHGRLGGDEQLITQIDDMMDDDVKTLLKRKDQWKREMERDRCSSTPVVPHTEVPSNDVLDSAAVVASEPAQQSNTILIKDVLASDTCPNTFRIVGRVTDYFPFDLYDFVFLWCTNCETEVPSNCRQCLKCDDLATSNVKCLYRFFLNIKDDSGANVQVAVCNEECPLLKGLPPVDLRDNKDALKMFTERLRPVIGNLDDAHKSWLDKTNIIDVVTPKLEFTIDSFEIEDGNARSYSLIDHRTS</sequence>
<dbReference type="OMA" id="CVITRCT"/>
<feature type="compositionally biased region" description="Polar residues" evidence="9">
    <location>
        <begin position="211"/>
        <end position="249"/>
    </location>
</feature>
<comment type="similarity">
    <text evidence="3">Belongs to the telombin family.</text>
</comment>
<dbReference type="SUPFAM" id="SSF50249">
    <property type="entry name" value="Nucleic acid-binding proteins"/>
    <property type="match status" value="2"/>
</dbReference>
<dbReference type="GO" id="GO:0010521">
    <property type="term" value="F:telomerase inhibitor activity"/>
    <property type="evidence" value="ECO:0007669"/>
    <property type="project" value="TreeGrafter"/>
</dbReference>
<evidence type="ECO:0000256" key="2">
    <source>
        <dbReference type="ARBA" id="ARBA00004574"/>
    </source>
</evidence>
<evidence type="ECO:0000313" key="12">
    <source>
        <dbReference type="EMBL" id="EGN95590.1"/>
    </source>
</evidence>
<dbReference type="GO" id="GO:0016233">
    <property type="term" value="P:telomere capping"/>
    <property type="evidence" value="ECO:0007669"/>
    <property type="project" value="TreeGrafter"/>
</dbReference>
<feature type="compositionally biased region" description="Basic and acidic residues" evidence="9">
    <location>
        <begin position="252"/>
        <end position="270"/>
    </location>
</feature>
<evidence type="ECO:0000256" key="8">
    <source>
        <dbReference type="ARBA" id="ARBA00023242"/>
    </source>
</evidence>
<dbReference type="AlphaFoldDB" id="F8Q7Q2"/>
<proteinExistence type="inferred from homology"/>